<dbReference type="PANTHER" id="PTHR31157:SF1">
    <property type="entry name" value="SCP DOMAIN-CONTAINING PROTEIN"/>
    <property type="match status" value="1"/>
</dbReference>
<keyword evidence="2" id="KW-0812">Transmembrane</keyword>
<feature type="transmembrane region" description="Helical" evidence="2">
    <location>
        <begin position="18"/>
        <end position="39"/>
    </location>
</feature>
<reference evidence="4 5" key="1">
    <citation type="submission" date="2023-06" db="EMBL/GenBank/DDBJ databases">
        <title>Cellulomonas sp. MW9 Whole genome sequence.</title>
        <authorList>
            <person name="Park S."/>
        </authorList>
    </citation>
    <scope>NUCLEOTIDE SEQUENCE [LARGE SCALE GENOMIC DNA]</scope>
    <source>
        <strain evidence="4 5">MW9</strain>
    </source>
</reference>
<dbReference type="Pfam" id="PF00188">
    <property type="entry name" value="CAP"/>
    <property type="match status" value="1"/>
</dbReference>
<comment type="caution">
    <text evidence="4">The sequence shown here is derived from an EMBL/GenBank/DDBJ whole genome shotgun (WGS) entry which is preliminary data.</text>
</comment>
<evidence type="ECO:0000256" key="1">
    <source>
        <dbReference type="SAM" id="MobiDB-lite"/>
    </source>
</evidence>
<dbReference type="RefSeq" id="WP_289444958.1">
    <property type="nucleotide sequence ID" value="NZ_JAUCGR010000001.1"/>
</dbReference>
<dbReference type="EMBL" id="JAUCGR010000001">
    <property type="protein sequence ID" value="MDM7830188.1"/>
    <property type="molecule type" value="Genomic_DNA"/>
</dbReference>
<organism evidence="4 5">
    <name type="scientific">Cellulomonas edaphi</name>
    <dbReference type="NCBI Taxonomy" id="3053468"/>
    <lineage>
        <taxon>Bacteria</taxon>
        <taxon>Bacillati</taxon>
        <taxon>Actinomycetota</taxon>
        <taxon>Actinomycetes</taxon>
        <taxon>Micrococcales</taxon>
        <taxon>Cellulomonadaceae</taxon>
        <taxon>Cellulomonas</taxon>
    </lineage>
</organism>
<dbReference type="PANTHER" id="PTHR31157">
    <property type="entry name" value="SCP DOMAIN-CONTAINING PROTEIN"/>
    <property type="match status" value="1"/>
</dbReference>
<keyword evidence="2" id="KW-1133">Transmembrane helix</keyword>
<gene>
    <name evidence="4" type="ORF">QRT05_02490</name>
</gene>
<evidence type="ECO:0000313" key="4">
    <source>
        <dbReference type="EMBL" id="MDM7830188.1"/>
    </source>
</evidence>
<evidence type="ECO:0000259" key="3">
    <source>
        <dbReference type="Pfam" id="PF00188"/>
    </source>
</evidence>
<evidence type="ECO:0000313" key="5">
    <source>
        <dbReference type="Proteomes" id="UP001321453"/>
    </source>
</evidence>
<dbReference type="CDD" id="cd05379">
    <property type="entry name" value="CAP_bacterial"/>
    <property type="match status" value="1"/>
</dbReference>
<dbReference type="SUPFAM" id="SSF55797">
    <property type="entry name" value="PR-1-like"/>
    <property type="match status" value="1"/>
</dbReference>
<evidence type="ECO:0000256" key="2">
    <source>
        <dbReference type="SAM" id="Phobius"/>
    </source>
</evidence>
<name>A0ABT7S3I4_9CELL</name>
<feature type="domain" description="SCP" evidence="3">
    <location>
        <begin position="160"/>
        <end position="261"/>
    </location>
</feature>
<dbReference type="Proteomes" id="UP001321453">
    <property type="component" value="Unassembled WGS sequence"/>
</dbReference>
<feature type="compositionally biased region" description="Low complexity" evidence="1">
    <location>
        <begin position="70"/>
        <end position="111"/>
    </location>
</feature>
<dbReference type="InterPro" id="IPR035940">
    <property type="entry name" value="CAP_sf"/>
</dbReference>
<proteinExistence type="predicted"/>
<keyword evidence="5" id="KW-1185">Reference proteome</keyword>
<accession>A0ABT7S3I4</accession>
<dbReference type="Gene3D" id="3.40.33.10">
    <property type="entry name" value="CAP"/>
    <property type="match status" value="1"/>
</dbReference>
<keyword evidence="2" id="KW-0472">Membrane</keyword>
<protein>
    <submittedName>
        <fullName evidence="4">CAP domain-containing protein</fullName>
    </submittedName>
</protein>
<sequence length="269" mass="27122">MTSPQHGRSAAGPARATLVLRALAVVAIVVAVAVAAAMVGRGADTATIEPPPAVTTGAPSPAASNPTPLPSASPAEPTATPSARPTAKPSPTRTTEPRAAARPSSAPARSPGTRAEARPKATPKATPKPTPRPEPSRTSTTRPTQEGRPGPRSLVDEIVTLTNAERVRAGLPRLAVSSCATKQAASRTAVLVAQDRFEHDPLGPVVEACGTGTVGENLALGYTSAKATVAGWMGSPGHKANILGTQYTKIGVGCTQGPRGPLCAQVFLG</sequence>
<dbReference type="InterPro" id="IPR014044">
    <property type="entry name" value="CAP_dom"/>
</dbReference>
<feature type="region of interest" description="Disordered" evidence="1">
    <location>
        <begin position="45"/>
        <end position="154"/>
    </location>
</feature>